<comment type="similarity">
    <text evidence="1 5">Belongs to the universal ribosomal protein uL29 family.</text>
</comment>
<proteinExistence type="inferred from homology"/>
<dbReference type="AlphaFoldDB" id="A0A0A2G452"/>
<comment type="caution">
    <text evidence="6">The sequence shown here is derived from an EMBL/GenBank/DDBJ whole genome shotgun (WGS) entry which is preliminary data.</text>
</comment>
<dbReference type="STRING" id="266762.HQ36_07695"/>
<dbReference type="HAMAP" id="MF_00374">
    <property type="entry name" value="Ribosomal_uL29"/>
    <property type="match status" value="1"/>
</dbReference>
<organism evidence="6 7">
    <name type="scientific">Porphyromonas gingivicanis</name>
    <dbReference type="NCBI Taxonomy" id="266762"/>
    <lineage>
        <taxon>Bacteria</taxon>
        <taxon>Pseudomonadati</taxon>
        <taxon>Bacteroidota</taxon>
        <taxon>Bacteroidia</taxon>
        <taxon>Bacteroidales</taxon>
        <taxon>Porphyromonadaceae</taxon>
        <taxon>Porphyromonas</taxon>
    </lineage>
</organism>
<evidence type="ECO:0000256" key="4">
    <source>
        <dbReference type="ARBA" id="ARBA00035204"/>
    </source>
</evidence>
<dbReference type="InterPro" id="IPR001854">
    <property type="entry name" value="Ribosomal_uL29"/>
</dbReference>
<keyword evidence="7" id="KW-1185">Reference proteome</keyword>
<name>A0A0A2G452_9PORP</name>
<dbReference type="GO" id="GO:0003735">
    <property type="term" value="F:structural constituent of ribosome"/>
    <property type="evidence" value="ECO:0007669"/>
    <property type="project" value="InterPro"/>
</dbReference>
<dbReference type="RefSeq" id="WP_025843207.1">
    <property type="nucleotide sequence ID" value="NZ_JQZW01000015.1"/>
</dbReference>
<dbReference type="InterPro" id="IPR036049">
    <property type="entry name" value="Ribosomal_uL29_sf"/>
</dbReference>
<dbReference type="GO" id="GO:1990904">
    <property type="term" value="C:ribonucleoprotein complex"/>
    <property type="evidence" value="ECO:0007669"/>
    <property type="project" value="UniProtKB-KW"/>
</dbReference>
<dbReference type="Gene3D" id="1.10.287.310">
    <property type="match status" value="1"/>
</dbReference>
<dbReference type="eggNOG" id="COG0255">
    <property type="taxonomic scope" value="Bacteria"/>
</dbReference>
<gene>
    <name evidence="5" type="primary">rpmC</name>
    <name evidence="6" type="ORF">HQ36_07695</name>
</gene>
<sequence length="65" mass="7648">MKMSELKELTTSELNERLETLTKNYEQDKINHAVSSLESPAKLRQMRRTIARIKTVLVMRQSENQ</sequence>
<evidence type="ECO:0000256" key="1">
    <source>
        <dbReference type="ARBA" id="ARBA00009254"/>
    </source>
</evidence>
<dbReference type="CDD" id="cd00427">
    <property type="entry name" value="Ribosomal_L29_HIP"/>
    <property type="match status" value="1"/>
</dbReference>
<evidence type="ECO:0000313" key="7">
    <source>
        <dbReference type="Proteomes" id="UP000030134"/>
    </source>
</evidence>
<dbReference type="GO" id="GO:0005840">
    <property type="term" value="C:ribosome"/>
    <property type="evidence" value="ECO:0007669"/>
    <property type="project" value="UniProtKB-KW"/>
</dbReference>
<dbReference type="Proteomes" id="UP000030134">
    <property type="component" value="Unassembled WGS sequence"/>
</dbReference>
<evidence type="ECO:0000256" key="3">
    <source>
        <dbReference type="ARBA" id="ARBA00023274"/>
    </source>
</evidence>
<keyword evidence="3 5" id="KW-0687">Ribonucleoprotein</keyword>
<dbReference type="EMBL" id="JQZW01000015">
    <property type="protein sequence ID" value="KGN97227.1"/>
    <property type="molecule type" value="Genomic_DNA"/>
</dbReference>
<dbReference type="SUPFAM" id="SSF46561">
    <property type="entry name" value="Ribosomal protein L29 (L29p)"/>
    <property type="match status" value="1"/>
</dbReference>
<evidence type="ECO:0000256" key="5">
    <source>
        <dbReference type="HAMAP-Rule" id="MF_00374"/>
    </source>
</evidence>
<accession>A0A0A2G452</accession>
<dbReference type="Pfam" id="PF00831">
    <property type="entry name" value="Ribosomal_L29"/>
    <property type="match status" value="1"/>
</dbReference>
<dbReference type="OrthoDB" id="5296761at2"/>
<evidence type="ECO:0000256" key="2">
    <source>
        <dbReference type="ARBA" id="ARBA00022980"/>
    </source>
</evidence>
<evidence type="ECO:0000313" key="6">
    <source>
        <dbReference type="EMBL" id="KGN97227.1"/>
    </source>
</evidence>
<reference evidence="6 7" key="1">
    <citation type="submission" date="2014-08" db="EMBL/GenBank/DDBJ databases">
        <title>Porphyromonas gingivicanis strain:COT-022_OH1391 Genome sequencing.</title>
        <authorList>
            <person name="Wallis C."/>
            <person name="Deusch O."/>
            <person name="O'Flynn C."/>
            <person name="Davis I."/>
            <person name="Jospin G."/>
            <person name="Darling A.E."/>
            <person name="Coil D.A."/>
            <person name="Alexiev A."/>
            <person name="Horsfall A."/>
            <person name="Kirkwood N."/>
            <person name="Harris S."/>
            <person name="Eisen J.A."/>
        </authorList>
    </citation>
    <scope>NUCLEOTIDE SEQUENCE [LARGE SCALE GENOMIC DNA]</scope>
    <source>
        <strain evidence="7">COT-022 OH1391</strain>
    </source>
</reference>
<keyword evidence="2 5" id="KW-0689">Ribosomal protein</keyword>
<dbReference type="GO" id="GO:0006412">
    <property type="term" value="P:translation"/>
    <property type="evidence" value="ECO:0007669"/>
    <property type="project" value="UniProtKB-UniRule"/>
</dbReference>
<protein>
    <recommendedName>
        <fullName evidence="4 5">Large ribosomal subunit protein uL29</fullName>
    </recommendedName>
</protein>
<dbReference type="NCBIfam" id="TIGR00012">
    <property type="entry name" value="L29"/>
    <property type="match status" value="1"/>
</dbReference>